<keyword evidence="3 5" id="KW-1133">Transmembrane helix</keyword>
<evidence type="ECO:0000256" key="4">
    <source>
        <dbReference type="ARBA" id="ARBA00023136"/>
    </source>
</evidence>
<dbReference type="GO" id="GO:0016020">
    <property type="term" value="C:membrane"/>
    <property type="evidence" value="ECO:0007669"/>
    <property type="project" value="UniProtKB-SubCell"/>
</dbReference>
<dbReference type="RefSeq" id="XP_008723403.1">
    <property type="nucleotide sequence ID" value="XM_008725181.1"/>
</dbReference>
<organism evidence="6 7">
    <name type="scientific">Cladophialophora carrionii CBS 160.54</name>
    <dbReference type="NCBI Taxonomy" id="1279043"/>
    <lineage>
        <taxon>Eukaryota</taxon>
        <taxon>Fungi</taxon>
        <taxon>Dikarya</taxon>
        <taxon>Ascomycota</taxon>
        <taxon>Pezizomycotina</taxon>
        <taxon>Eurotiomycetes</taxon>
        <taxon>Chaetothyriomycetidae</taxon>
        <taxon>Chaetothyriales</taxon>
        <taxon>Herpotrichiellaceae</taxon>
        <taxon>Cladophialophora</taxon>
    </lineage>
</organism>
<keyword evidence="4 5" id="KW-0472">Membrane</keyword>
<dbReference type="SUPFAM" id="SSF144083">
    <property type="entry name" value="Magnesium transport protein CorA, transmembrane region"/>
    <property type="match status" value="1"/>
</dbReference>
<evidence type="ECO:0000313" key="7">
    <source>
        <dbReference type="Proteomes" id="UP000030678"/>
    </source>
</evidence>
<evidence type="ECO:0000256" key="5">
    <source>
        <dbReference type="SAM" id="Phobius"/>
    </source>
</evidence>
<accession>V9DR00</accession>
<feature type="transmembrane region" description="Helical" evidence="5">
    <location>
        <begin position="140"/>
        <end position="161"/>
    </location>
</feature>
<keyword evidence="2 5" id="KW-0812">Transmembrane</keyword>
<protein>
    <submittedName>
        <fullName evidence="6">Uncharacterized protein</fullName>
    </submittedName>
</protein>
<reference evidence="6 7" key="1">
    <citation type="submission" date="2013-03" db="EMBL/GenBank/DDBJ databases">
        <title>The Genome Sequence of Cladophialophora carrionii CBS 160.54.</title>
        <authorList>
            <consortium name="The Broad Institute Genomics Platform"/>
            <person name="Cuomo C."/>
            <person name="de Hoog S."/>
            <person name="Gorbushina A."/>
            <person name="Walker B."/>
            <person name="Young S.K."/>
            <person name="Zeng Q."/>
            <person name="Gargeya S."/>
            <person name="Fitzgerald M."/>
            <person name="Haas B."/>
            <person name="Abouelleil A."/>
            <person name="Allen A.W."/>
            <person name="Alvarado L."/>
            <person name="Arachchi H.M."/>
            <person name="Berlin A.M."/>
            <person name="Chapman S.B."/>
            <person name="Gainer-Dewar J."/>
            <person name="Goldberg J."/>
            <person name="Griggs A."/>
            <person name="Gujja S."/>
            <person name="Hansen M."/>
            <person name="Howarth C."/>
            <person name="Imamovic A."/>
            <person name="Ireland A."/>
            <person name="Larimer J."/>
            <person name="McCowan C."/>
            <person name="Murphy C."/>
            <person name="Pearson M."/>
            <person name="Poon T.W."/>
            <person name="Priest M."/>
            <person name="Roberts A."/>
            <person name="Saif S."/>
            <person name="Shea T."/>
            <person name="Sisk P."/>
            <person name="Sykes S."/>
            <person name="Wortman J."/>
            <person name="Nusbaum C."/>
            <person name="Birren B."/>
        </authorList>
    </citation>
    <scope>NUCLEOTIDE SEQUENCE [LARGE SCALE GENOMIC DNA]</scope>
    <source>
        <strain evidence="6 7">CBS 160.54</strain>
    </source>
</reference>
<sequence>MEDRLGVTWVDSPRDGREQPIWPLDIDVKWATRELHSLLHRVQGMLEKSAWQASFASWLLKTEDKLVADTSLQQKAASGELRGAVESIASGIDSLHGYLETGAFRLQSQIGLLFNVVGQRDALINFEIGSSAKQDSISMATFTFIAAIFLPPTFVATLFSMGMFDWSDGDGGNGHVSDSFWVFWAVAVPSTAATILCWYLWYRHAYRKWQKKFGRHRPDERAGTDAVGR</sequence>
<dbReference type="InterPro" id="IPR045863">
    <property type="entry name" value="CorA_TM1_TM2"/>
</dbReference>
<evidence type="ECO:0000256" key="2">
    <source>
        <dbReference type="ARBA" id="ARBA00022692"/>
    </source>
</evidence>
<proteinExistence type="predicted"/>
<dbReference type="OrthoDB" id="5396681at2759"/>
<dbReference type="HOGENOM" id="CLU_1209705_0_0_1"/>
<dbReference type="VEuPathDB" id="FungiDB:G647_01782"/>
<dbReference type="Gene3D" id="1.20.58.340">
    <property type="entry name" value="Magnesium transport protein CorA, transmembrane region"/>
    <property type="match status" value="1"/>
</dbReference>
<comment type="subcellular location">
    <subcellularLocation>
        <location evidence="1">Membrane</location>
        <topology evidence="1">Multi-pass membrane protein</topology>
    </subcellularLocation>
</comment>
<dbReference type="AlphaFoldDB" id="V9DR00"/>
<evidence type="ECO:0000313" key="6">
    <source>
        <dbReference type="EMBL" id="ETI29329.1"/>
    </source>
</evidence>
<dbReference type="Proteomes" id="UP000030678">
    <property type="component" value="Unassembled WGS sequence"/>
</dbReference>
<evidence type="ECO:0000256" key="3">
    <source>
        <dbReference type="ARBA" id="ARBA00022989"/>
    </source>
</evidence>
<gene>
    <name evidence="6" type="ORF">G647_01782</name>
</gene>
<dbReference type="EMBL" id="KB822697">
    <property type="protein sequence ID" value="ETI29329.1"/>
    <property type="molecule type" value="Genomic_DNA"/>
</dbReference>
<feature type="transmembrane region" description="Helical" evidence="5">
    <location>
        <begin position="181"/>
        <end position="202"/>
    </location>
</feature>
<name>V9DR00_9EURO</name>
<dbReference type="GeneID" id="19980275"/>
<evidence type="ECO:0000256" key="1">
    <source>
        <dbReference type="ARBA" id="ARBA00004141"/>
    </source>
</evidence>